<feature type="active site" description="Nucleophile" evidence="4">
    <location>
        <position position="316"/>
    </location>
</feature>
<evidence type="ECO:0000313" key="6">
    <source>
        <dbReference type="EMBL" id="OGE81231.1"/>
    </source>
</evidence>
<dbReference type="InterPro" id="IPR017853">
    <property type="entry name" value="GH"/>
</dbReference>
<dbReference type="PRINTS" id="PR00131">
    <property type="entry name" value="GLHYDRLASE1"/>
</dbReference>
<dbReference type="SUPFAM" id="SSF51445">
    <property type="entry name" value="(Trans)glycosidases"/>
    <property type="match status" value="1"/>
</dbReference>
<accession>A0A1F5NU78</accession>
<gene>
    <name evidence="6" type="ORF">A2720_01690</name>
</gene>
<dbReference type="Gene3D" id="3.20.20.80">
    <property type="entry name" value="Glycosidases"/>
    <property type="match status" value="1"/>
</dbReference>
<protein>
    <recommendedName>
        <fullName evidence="8">Beta-glucosidase</fullName>
    </recommendedName>
</protein>
<organism evidence="6 7">
    <name type="scientific">Candidatus Doudnabacteria bacterium RIFCSPHIGHO2_01_FULL_46_24</name>
    <dbReference type="NCBI Taxonomy" id="1817825"/>
    <lineage>
        <taxon>Bacteria</taxon>
        <taxon>Candidatus Doudnaibacteriota</taxon>
    </lineage>
</organism>
<dbReference type="EMBL" id="MFEL01000010">
    <property type="protein sequence ID" value="OGE81231.1"/>
    <property type="molecule type" value="Genomic_DNA"/>
</dbReference>
<dbReference type="InterPro" id="IPR018120">
    <property type="entry name" value="Glyco_hydro_1_AS"/>
</dbReference>
<dbReference type="STRING" id="1817825.A2720_01690"/>
<dbReference type="Proteomes" id="UP000178892">
    <property type="component" value="Unassembled WGS sequence"/>
</dbReference>
<comment type="caution">
    <text evidence="6">The sequence shown here is derived from an EMBL/GenBank/DDBJ whole genome shotgun (WGS) entry which is preliminary data.</text>
</comment>
<dbReference type="GO" id="GO:0008422">
    <property type="term" value="F:beta-glucosidase activity"/>
    <property type="evidence" value="ECO:0007669"/>
    <property type="project" value="TreeGrafter"/>
</dbReference>
<comment type="similarity">
    <text evidence="1 5">Belongs to the glycosyl hydrolase 1 family.</text>
</comment>
<evidence type="ECO:0008006" key="8">
    <source>
        <dbReference type="Google" id="ProtNLM"/>
    </source>
</evidence>
<keyword evidence="2" id="KW-0378">Hydrolase</keyword>
<dbReference type="PANTHER" id="PTHR10353">
    <property type="entry name" value="GLYCOSYL HYDROLASE"/>
    <property type="match status" value="1"/>
</dbReference>
<dbReference type="PROSITE" id="PS00572">
    <property type="entry name" value="GLYCOSYL_HYDROL_F1_1"/>
    <property type="match status" value="1"/>
</dbReference>
<evidence type="ECO:0000256" key="4">
    <source>
        <dbReference type="PROSITE-ProRule" id="PRU10055"/>
    </source>
</evidence>
<keyword evidence="3" id="KW-0326">Glycosidase</keyword>
<dbReference type="PANTHER" id="PTHR10353:SF209">
    <property type="entry name" value="GALACTOLIPID GALACTOSYLTRANSFERASE SFR2, CHLOROPLASTIC"/>
    <property type="match status" value="1"/>
</dbReference>
<evidence type="ECO:0000256" key="5">
    <source>
        <dbReference type="RuleBase" id="RU003690"/>
    </source>
</evidence>
<name>A0A1F5NU78_9BACT</name>
<proteinExistence type="inferred from homology"/>
<evidence type="ECO:0000256" key="1">
    <source>
        <dbReference type="ARBA" id="ARBA00010838"/>
    </source>
</evidence>
<dbReference type="InterPro" id="IPR001360">
    <property type="entry name" value="Glyco_hydro_1"/>
</dbReference>
<reference evidence="6 7" key="1">
    <citation type="journal article" date="2016" name="Nat. Commun.">
        <title>Thousands of microbial genomes shed light on interconnected biogeochemical processes in an aquifer system.</title>
        <authorList>
            <person name="Anantharaman K."/>
            <person name="Brown C.T."/>
            <person name="Hug L.A."/>
            <person name="Sharon I."/>
            <person name="Castelle C.J."/>
            <person name="Probst A.J."/>
            <person name="Thomas B.C."/>
            <person name="Singh A."/>
            <person name="Wilkins M.J."/>
            <person name="Karaoz U."/>
            <person name="Brodie E.L."/>
            <person name="Williams K.H."/>
            <person name="Hubbard S.S."/>
            <person name="Banfield J.F."/>
        </authorList>
    </citation>
    <scope>NUCLEOTIDE SEQUENCE [LARGE SCALE GENOMIC DNA]</scope>
</reference>
<evidence type="ECO:0000256" key="3">
    <source>
        <dbReference type="ARBA" id="ARBA00023295"/>
    </source>
</evidence>
<dbReference type="AlphaFoldDB" id="A0A1F5NU78"/>
<dbReference type="GO" id="GO:0005975">
    <property type="term" value="P:carbohydrate metabolic process"/>
    <property type="evidence" value="ECO:0007669"/>
    <property type="project" value="InterPro"/>
</dbReference>
<dbReference type="Pfam" id="PF00232">
    <property type="entry name" value="Glyco_hydro_1"/>
    <property type="match status" value="2"/>
</dbReference>
<sequence>MDMLTRETKIELPKGFLLGAASSAHQVEGRNTNSDWWEYEQMGRLPKSGLAADHYHRFAEDFQLACDIGLNAMRISLEWSRIEPEEGKWSIAEIEHYKKVLRKLKELNLTRMVTLHHFTLPKWLADGGGFETKRGVQAFARFAWFVAQNLGSEIDLWITLNEPELYSILAYQRGVFPPFRRKILTPFRVMRNLIQAHKAAFRAIKSVLPHSKISIAKNCVWFEPYRDRNFYDRGITWLANRMGNHYFLEKIRKQTDFIGLNYYFYRSIKFDARNGYRVMNSEALPKSDMGWQTYPQGIYYLLRQYKKYQKPIYITENGIANAADDMRSDFIKQHLHWVRKAVDFGIDVRGYFYWSLTDTYEWEAGFGPKFGLVEVDFETQARRVRDSTKVFKEIIFS</sequence>
<evidence type="ECO:0000256" key="2">
    <source>
        <dbReference type="ARBA" id="ARBA00022801"/>
    </source>
</evidence>
<evidence type="ECO:0000313" key="7">
    <source>
        <dbReference type="Proteomes" id="UP000178892"/>
    </source>
</evidence>